<evidence type="ECO:0000313" key="2">
    <source>
        <dbReference type="EMBL" id="KXG20546.1"/>
    </source>
</evidence>
<keyword evidence="3" id="KW-1185">Reference proteome</keyword>
<dbReference type="InParanoid" id="A0A194YLS9"/>
<proteinExistence type="predicted"/>
<gene>
    <name evidence="2" type="ORF">SORBI_3010G219300</name>
</gene>
<dbReference type="AlphaFoldDB" id="A0A194YLS9"/>
<feature type="signal peptide" evidence="1">
    <location>
        <begin position="1"/>
        <end position="30"/>
    </location>
</feature>
<feature type="chain" id="PRO_5008268839" evidence="1">
    <location>
        <begin position="31"/>
        <end position="73"/>
    </location>
</feature>
<dbReference type="GO" id="GO:0050832">
    <property type="term" value="P:defense response to fungus"/>
    <property type="evidence" value="ECO:0007669"/>
    <property type="project" value="UniProtKB-KW"/>
</dbReference>
<sequence length="73" mass="7730">MAASFSGAVLCRIVVAVLIVSTLYSSNAEAKYDCYGPCNDCPHCNGWCQRNGYPEGGQCLPKGGAGIFCCCER</sequence>
<organism evidence="2 3">
    <name type="scientific">Sorghum bicolor</name>
    <name type="common">Sorghum</name>
    <name type="synonym">Sorghum vulgare</name>
    <dbReference type="NCBI Taxonomy" id="4558"/>
    <lineage>
        <taxon>Eukaryota</taxon>
        <taxon>Viridiplantae</taxon>
        <taxon>Streptophyta</taxon>
        <taxon>Embryophyta</taxon>
        <taxon>Tracheophyta</taxon>
        <taxon>Spermatophyta</taxon>
        <taxon>Magnoliopsida</taxon>
        <taxon>Liliopsida</taxon>
        <taxon>Poales</taxon>
        <taxon>Poaceae</taxon>
        <taxon>PACMAD clade</taxon>
        <taxon>Panicoideae</taxon>
        <taxon>Andropogonodae</taxon>
        <taxon>Andropogoneae</taxon>
        <taxon>Sorghinae</taxon>
        <taxon>Sorghum</taxon>
    </lineage>
</organism>
<reference evidence="2 3" key="1">
    <citation type="journal article" date="2009" name="Nature">
        <title>The Sorghum bicolor genome and the diversification of grasses.</title>
        <authorList>
            <person name="Paterson A.H."/>
            <person name="Bowers J.E."/>
            <person name="Bruggmann R."/>
            <person name="Dubchak I."/>
            <person name="Grimwood J."/>
            <person name="Gundlach H."/>
            <person name="Haberer G."/>
            <person name="Hellsten U."/>
            <person name="Mitros T."/>
            <person name="Poliakov A."/>
            <person name="Schmutz J."/>
            <person name="Spannagl M."/>
            <person name="Tang H."/>
            <person name="Wang X."/>
            <person name="Wicker T."/>
            <person name="Bharti A.K."/>
            <person name="Chapman J."/>
            <person name="Feltus F.A."/>
            <person name="Gowik U."/>
            <person name="Grigoriev I.V."/>
            <person name="Lyons E."/>
            <person name="Maher C.A."/>
            <person name="Martis M."/>
            <person name="Narechania A."/>
            <person name="Otillar R.P."/>
            <person name="Penning B.W."/>
            <person name="Salamov A.A."/>
            <person name="Wang Y."/>
            <person name="Zhang L."/>
            <person name="Carpita N.C."/>
            <person name="Freeling M."/>
            <person name="Gingle A.R."/>
            <person name="Hash C.T."/>
            <person name="Keller B."/>
            <person name="Klein P."/>
            <person name="Kresovich S."/>
            <person name="McCann M.C."/>
            <person name="Ming R."/>
            <person name="Peterson D.G."/>
            <person name="Mehboob-ur-Rahman"/>
            <person name="Ware D."/>
            <person name="Westhoff P."/>
            <person name="Mayer K.F."/>
            <person name="Messing J."/>
            <person name="Rokhsar D.S."/>
        </authorList>
    </citation>
    <scope>NUCLEOTIDE SEQUENCE [LARGE SCALE GENOMIC DNA]</scope>
    <source>
        <strain evidence="3">cv. BTx623</strain>
    </source>
</reference>
<name>A0A194YLS9_SORBI</name>
<dbReference type="OMA" id="VCKHILI"/>
<evidence type="ECO:0000256" key="1">
    <source>
        <dbReference type="SAM" id="SignalP"/>
    </source>
</evidence>
<accession>A0A194YLS9</accession>
<dbReference type="GO" id="GO:0031640">
    <property type="term" value="P:killing of cells of another organism"/>
    <property type="evidence" value="ECO:0007669"/>
    <property type="project" value="UniProtKB-KW"/>
</dbReference>
<evidence type="ECO:0000313" key="3">
    <source>
        <dbReference type="Proteomes" id="UP000000768"/>
    </source>
</evidence>
<keyword evidence="1" id="KW-0732">Signal</keyword>
<dbReference type="Proteomes" id="UP000000768">
    <property type="component" value="Chromosome 10"/>
</dbReference>
<reference evidence="3" key="2">
    <citation type="journal article" date="2018" name="Plant J.">
        <title>The Sorghum bicolor reference genome: improved assembly, gene annotations, a transcriptome atlas, and signatures of genome organization.</title>
        <authorList>
            <person name="McCormick R.F."/>
            <person name="Truong S.K."/>
            <person name="Sreedasyam A."/>
            <person name="Jenkins J."/>
            <person name="Shu S."/>
            <person name="Sims D."/>
            <person name="Kennedy M."/>
            <person name="Amirebrahimi M."/>
            <person name="Weers B.D."/>
            <person name="McKinley B."/>
            <person name="Mattison A."/>
            <person name="Morishige D.T."/>
            <person name="Grimwood J."/>
            <person name="Schmutz J."/>
            <person name="Mullet J.E."/>
        </authorList>
    </citation>
    <scope>NUCLEOTIDE SEQUENCE [LARGE SCALE GENOMIC DNA]</scope>
    <source>
        <strain evidence="3">cv. BTx623</strain>
    </source>
</reference>
<dbReference type="EMBL" id="CM000769">
    <property type="protein sequence ID" value="KXG20546.1"/>
    <property type="molecule type" value="Genomic_DNA"/>
</dbReference>
<protein>
    <submittedName>
        <fullName evidence="2">Uncharacterized protein</fullName>
    </submittedName>
</protein>
<dbReference type="Gramene" id="KXG20546">
    <property type="protein sequence ID" value="KXG20546"/>
    <property type="gene ID" value="SORBI_3010G219300"/>
</dbReference>